<evidence type="ECO:0000313" key="3">
    <source>
        <dbReference type="Proteomes" id="UP000532247"/>
    </source>
</evidence>
<name>A0A6F8WD54_VIBAL</name>
<sequence>MEKEVIEVVTQSKRALGELKPAFRACPDAYVELCKAVKDGRVSLYRLISNENDLIIAGERDGDNYFLWGVAGRGLRSGIKQLVNVVKAAGMQSLSADTAFQGVARLVRSIGVTAKQDGDFIRLDLGVQ</sequence>
<dbReference type="Proteomes" id="UP000532247">
    <property type="component" value="Unassembled WGS sequence"/>
</dbReference>
<evidence type="ECO:0000313" key="1">
    <source>
        <dbReference type="EMBL" id="NMR75711.1"/>
    </source>
</evidence>
<comment type="caution">
    <text evidence="1">The sequence shown here is derived from an EMBL/GenBank/DDBJ whole genome shotgun (WGS) entry which is preliminary data.</text>
</comment>
<protein>
    <submittedName>
        <fullName evidence="1">DNAase</fullName>
    </submittedName>
</protein>
<gene>
    <name evidence="2" type="ORF">F0254_08730</name>
    <name evidence="1" type="ORF">HKB35_19020</name>
</gene>
<proteinExistence type="predicted"/>
<accession>A0A6F8WD54</accession>
<dbReference type="EMBL" id="VTYF01000003">
    <property type="protein sequence ID" value="NOI08952.1"/>
    <property type="molecule type" value="Genomic_DNA"/>
</dbReference>
<reference evidence="1 4" key="2">
    <citation type="submission" date="2020-04" db="EMBL/GenBank/DDBJ databases">
        <title>Whole-genome sequencing of Vibrio spp. from China reveals different genetic environments of blaCTX-M-14 among diverse lineages.</title>
        <authorList>
            <person name="Zheng Z."/>
            <person name="Ye L."/>
            <person name="Chen S."/>
        </authorList>
    </citation>
    <scope>NUCLEOTIDE SEQUENCE [LARGE SCALE GENOMIC DNA]</scope>
    <source>
        <strain evidence="1 4">Vb1636</strain>
    </source>
</reference>
<dbReference type="EMBL" id="JABCMA010000027">
    <property type="protein sequence ID" value="NMR75711.1"/>
    <property type="molecule type" value="Genomic_DNA"/>
</dbReference>
<dbReference type="Proteomes" id="UP000565155">
    <property type="component" value="Unassembled WGS sequence"/>
</dbReference>
<dbReference type="RefSeq" id="WP_031380915.1">
    <property type="nucleotide sequence ID" value="NZ_CAJDZJ010000073.1"/>
</dbReference>
<evidence type="ECO:0000313" key="2">
    <source>
        <dbReference type="EMBL" id="NOI08952.1"/>
    </source>
</evidence>
<dbReference type="AlphaFoldDB" id="A0A6F8WD54"/>
<reference evidence="2 3" key="1">
    <citation type="submission" date="2019-09" db="EMBL/GenBank/DDBJ databases">
        <title>Draft genome sequencing and comparative genomics of hatchery-associated Vibrios.</title>
        <authorList>
            <person name="Kehlet-Delgado H."/>
            <person name="Mueller R.S."/>
        </authorList>
    </citation>
    <scope>NUCLEOTIDE SEQUENCE [LARGE SCALE GENOMIC DNA]</scope>
    <source>
        <strain evidence="2 3">081416A</strain>
    </source>
</reference>
<organism evidence="1 4">
    <name type="scientific">Vibrio alginolyticus</name>
    <dbReference type="NCBI Taxonomy" id="663"/>
    <lineage>
        <taxon>Bacteria</taxon>
        <taxon>Pseudomonadati</taxon>
        <taxon>Pseudomonadota</taxon>
        <taxon>Gammaproteobacteria</taxon>
        <taxon>Vibrionales</taxon>
        <taxon>Vibrionaceae</taxon>
        <taxon>Vibrio</taxon>
    </lineage>
</organism>
<evidence type="ECO:0000313" key="4">
    <source>
        <dbReference type="Proteomes" id="UP000565155"/>
    </source>
</evidence>